<feature type="transmembrane region" description="Helical" evidence="19">
    <location>
        <begin position="133"/>
        <end position="154"/>
    </location>
</feature>
<keyword evidence="10 19" id="KW-0812">Transmembrane</keyword>
<comment type="function">
    <text evidence="14 19">Joins adenosylcobinamide-GDP and alpha-ribazole to generate adenosylcobalamin (Ado-cobalamin). Also synthesizes adenosylcobalamin 5'-phosphate from adenosylcobinamide-GDP and alpha-ribazole 5'-phosphate.</text>
</comment>
<dbReference type="STRING" id="1121439.dsat_0302"/>
<feature type="transmembrane region" description="Helical" evidence="19">
    <location>
        <begin position="166"/>
        <end position="190"/>
    </location>
</feature>
<dbReference type="eggNOG" id="COG0368">
    <property type="taxonomic scope" value="Bacteria"/>
</dbReference>
<evidence type="ECO:0000256" key="11">
    <source>
        <dbReference type="ARBA" id="ARBA00022842"/>
    </source>
</evidence>
<dbReference type="PANTHER" id="PTHR34148">
    <property type="entry name" value="ADENOSYLCOBINAMIDE-GDP RIBAZOLETRANSFERASE"/>
    <property type="match status" value="1"/>
</dbReference>
<accession>S7T8F5</accession>
<feature type="transmembrane region" description="Helical" evidence="19">
    <location>
        <begin position="32"/>
        <end position="54"/>
    </location>
</feature>
<proteinExistence type="inferred from homology"/>
<dbReference type="GO" id="GO:0009236">
    <property type="term" value="P:cobalamin biosynthetic process"/>
    <property type="evidence" value="ECO:0007669"/>
    <property type="project" value="UniProtKB-UniRule"/>
</dbReference>
<evidence type="ECO:0000256" key="13">
    <source>
        <dbReference type="ARBA" id="ARBA00023136"/>
    </source>
</evidence>
<comment type="catalytic activity">
    <reaction evidence="18 19">
        <text>alpha-ribazole 5'-phosphate + adenosylcob(III)inamide-GDP = adenosylcob(III)alamin 5'-phosphate + GMP + H(+)</text>
        <dbReference type="Rhea" id="RHEA:23560"/>
        <dbReference type="ChEBI" id="CHEBI:15378"/>
        <dbReference type="ChEBI" id="CHEBI:57918"/>
        <dbReference type="ChEBI" id="CHEBI:58115"/>
        <dbReference type="ChEBI" id="CHEBI:60487"/>
        <dbReference type="ChEBI" id="CHEBI:60493"/>
        <dbReference type="EC" id="2.7.8.26"/>
    </reaction>
</comment>
<evidence type="ECO:0000256" key="6">
    <source>
        <dbReference type="ARBA" id="ARBA00015850"/>
    </source>
</evidence>
<evidence type="ECO:0000256" key="7">
    <source>
        <dbReference type="ARBA" id="ARBA00022475"/>
    </source>
</evidence>
<evidence type="ECO:0000256" key="12">
    <source>
        <dbReference type="ARBA" id="ARBA00022989"/>
    </source>
</evidence>
<gene>
    <name evidence="19" type="primary">cobS</name>
    <name evidence="20" type="ORF">dsat_0302</name>
</gene>
<dbReference type="Pfam" id="PF02654">
    <property type="entry name" value="CobS"/>
    <property type="match status" value="1"/>
</dbReference>
<dbReference type="HAMAP" id="MF_00719">
    <property type="entry name" value="CobS"/>
    <property type="match status" value="1"/>
</dbReference>
<evidence type="ECO:0000256" key="15">
    <source>
        <dbReference type="ARBA" id="ARBA00032605"/>
    </source>
</evidence>
<dbReference type="PANTHER" id="PTHR34148:SF1">
    <property type="entry name" value="ADENOSYLCOBINAMIDE-GDP RIBAZOLETRANSFERASE"/>
    <property type="match status" value="1"/>
</dbReference>
<reference evidence="20 21" key="1">
    <citation type="journal article" date="2013" name="Genome Announc.">
        <title>Draft genome sequences for three mercury-methylating, sulfate-reducing bacteria.</title>
        <authorList>
            <person name="Brown S.D."/>
            <person name="Hurt R.A.Jr."/>
            <person name="Gilmour C.C."/>
            <person name="Elias D.A."/>
        </authorList>
    </citation>
    <scope>NUCLEOTIDE SEQUENCE [LARGE SCALE GENOMIC DNA]</scope>
    <source>
        <strain evidence="20 21">DSM 16529</strain>
    </source>
</reference>
<feature type="transmembrane region" description="Helical" evidence="19">
    <location>
        <begin position="221"/>
        <end position="241"/>
    </location>
</feature>
<evidence type="ECO:0000256" key="16">
    <source>
        <dbReference type="ARBA" id="ARBA00032853"/>
    </source>
</evidence>
<dbReference type="Proteomes" id="UP000014975">
    <property type="component" value="Unassembled WGS sequence"/>
</dbReference>
<dbReference type="InterPro" id="IPR003805">
    <property type="entry name" value="CobS"/>
</dbReference>
<protein>
    <recommendedName>
        <fullName evidence="6 19">Adenosylcobinamide-GDP ribazoletransferase</fullName>
        <ecNumber evidence="5 19">2.7.8.26</ecNumber>
    </recommendedName>
    <alternativeName>
        <fullName evidence="16 19">Cobalamin synthase</fullName>
    </alternativeName>
    <alternativeName>
        <fullName evidence="15 19">Cobalamin-5'-phosphate synthase</fullName>
    </alternativeName>
</protein>
<evidence type="ECO:0000256" key="18">
    <source>
        <dbReference type="ARBA" id="ARBA00049504"/>
    </source>
</evidence>
<feature type="transmembrane region" description="Helical" evidence="19">
    <location>
        <begin position="196"/>
        <end position="214"/>
    </location>
</feature>
<evidence type="ECO:0000256" key="19">
    <source>
        <dbReference type="HAMAP-Rule" id="MF_00719"/>
    </source>
</evidence>
<evidence type="ECO:0000256" key="9">
    <source>
        <dbReference type="ARBA" id="ARBA00022679"/>
    </source>
</evidence>
<evidence type="ECO:0000256" key="1">
    <source>
        <dbReference type="ARBA" id="ARBA00001946"/>
    </source>
</evidence>
<dbReference type="UniPathway" id="UPA00148">
    <property type="reaction ID" value="UER00238"/>
</dbReference>
<keyword evidence="9 19" id="KW-0808">Transferase</keyword>
<evidence type="ECO:0000256" key="3">
    <source>
        <dbReference type="ARBA" id="ARBA00004663"/>
    </source>
</evidence>
<comment type="similarity">
    <text evidence="4 19">Belongs to the CobS family.</text>
</comment>
<dbReference type="GO" id="GO:0008818">
    <property type="term" value="F:cobalamin 5'-phosphate synthase activity"/>
    <property type="evidence" value="ECO:0007669"/>
    <property type="project" value="UniProtKB-UniRule"/>
</dbReference>
<keyword evidence="11 19" id="KW-0460">Magnesium</keyword>
<name>S7T8F5_9BACT</name>
<evidence type="ECO:0000256" key="10">
    <source>
        <dbReference type="ARBA" id="ARBA00022692"/>
    </source>
</evidence>
<comment type="subcellular location">
    <subcellularLocation>
        <location evidence="2 19">Cell membrane</location>
        <topology evidence="2 19">Multi-pass membrane protein</topology>
    </subcellularLocation>
</comment>
<evidence type="ECO:0000256" key="17">
    <source>
        <dbReference type="ARBA" id="ARBA00048623"/>
    </source>
</evidence>
<comment type="pathway">
    <text evidence="3 19">Cofactor biosynthesis; adenosylcobalamin biosynthesis; adenosylcobalamin from cob(II)yrinate a,c-diamide: step 7/7.</text>
</comment>
<dbReference type="GO" id="GO:0051073">
    <property type="term" value="F:adenosylcobinamide-GDP ribazoletransferase activity"/>
    <property type="evidence" value="ECO:0007669"/>
    <property type="project" value="UniProtKB-UniRule"/>
</dbReference>
<evidence type="ECO:0000256" key="2">
    <source>
        <dbReference type="ARBA" id="ARBA00004651"/>
    </source>
</evidence>
<keyword evidence="8 19" id="KW-0169">Cobalamin biosynthesis</keyword>
<evidence type="ECO:0000256" key="14">
    <source>
        <dbReference type="ARBA" id="ARBA00025228"/>
    </source>
</evidence>
<evidence type="ECO:0000313" key="21">
    <source>
        <dbReference type="Proteomes" id="UP000014975"/>
    </source>
</evidence>
<keyword evidence="21" id="KW-1185">Reference proteome</keyword>
<dbReference type="RefSeq" id="WP_020886996.1">
    <property type="nucleotide sequence ID" value="NZ_ATHI01000026.1"/>
</dbReference>
<comment type="cofactor">
    <cofactor evidence="1 19">
        <name>Mg(2+)</name>
        <dbReference type="ChEBI" id="CHEBI:18420"/>
    </cofactor>
</comment>
<keyword evidence="12 19" id="KW-1133">Transmembrane helix</keyword>
<sequence length="245" mass="25131">MSLVRDLRVALSFLSRLSPARTETPEVMARSLRAYPLAGLVIGLAATVPVWLGLLHGRPLPQGIAVVILSAVLTRGLHWDGLMDLADAWGSGARGERFFAIMKDSRVGAFGVLGCVAAFATQSALLAEVLAENAFGVAVFGFVLGRFAAVALAWRGKALARPGLGALALSGATPGALWFAGLCTLAAGLVLCPAPALFAGIALAAVCTAGLYALARVQGALNGDFLGAAIILSETALWLGYCLTT</sequence>
<dbReference type="AlphaFoldDB" id="S7T8F5"/>
<evidence type="ECO:0000313" key="20">
    <source>
        <dbReference type="EMBL" id="EPR32861.1"/>
    </source>
</evidence>
<comment type="catalytic activity">
    <reaction evidence="17 19">
        <text>alpha-ribazole + adenosylcob(III)inamide-GDP = adenosylcob(III)alamin + GMP + H(+)</text>
        <dbReference type="Rhea" id="RHEA:16049"/>
        <dbReference type="ChEBI" id="CHEBI:10329"/>
        <dbReference type="ChEBI" id="CHEBI:15378"/>
        <dbReference type="ChEBI" id="CHEBI:18408"/>
        <dbReference type="ChEBI" id="CHEBI:58115"/>
        <dbReference type="ChEBI" id="CHEBI:60487"/>
        <dbReference type="EC" id="2.7.8.26"/>
    </reaction>
</comment>
<keyword evidence="13 19" id="KW-0472">Membrane</keyword>
<dbReference type="PATRIC" id="fig|1121439.3.peg.1651"/>
<evidence type="ECO:0000256" key="5">
    <source>
        <dbReference type="ARBA" id="ARBA00013200"/>
    </source>
</evidence>
<dbReference type="GO" id="GO:0005886">
    <property type="term" value="C:plasma membrane"/>
    <property type="evidence" value="ECO:0007669"/>
    <property type="project" value="UniProtKB-SubCell"/>
</dbReference>
<dbReference type="EC" id="2.7.8.26" evidence="5 19"/>
<evidence type="ECO:0000256" key="4">
    <source>
        <dbReference type="ARBA" id="ARBA00010561"/>
    </source>
</evidence>
<evidence type="ECO:0000256" key="8">
    <source>
        <dbReference type="ARBA" id="ARBA00022573"/>
    </source>
</evidence>
<keyword evidence="7 19" id="KW-1003">Cell membrane</keyword>
<dbReference type="EMBL" id="ATHI01000026">
    <property type="protein sequence ID" value="EPR32861.1"/>
    <property type="molecule type" value="Genomic_DNA"/>
</dbReference>
<comment type="caution">
    <text evidence="20">The sequence shown here is derived from an EMBL/GenBank/DDBJ whole genome shotgun (WGS) entry which is preliminary data.</text>
</comment>
<dbReference type="OrthoDB" id="9794223at2"/>
<feature type="transmembrane region" description="Helical" evidence="19">
    <location>
        <begin position="107"/>
        <end position="127"/>
    </location>
</feature>
<organism evidence="20 21">
    <name type="scientific">Alkalidesulfovibrio alkalitolerans DSM 16529</name>
    <dbReference type="NCBI Taxonomy" id="1121439"/>
    <lineage>
        <taxon>Bacteria</taxon>
        <taxon>Pseudomonadati</taxon>
        <taxon>Thermodesulfobacteriota</taxon>
        <taxon>Desulfovibrionia</taxon>
        <taxon>Desulfovibrionales</taxon>
        <taxon>Desulfovibrionaceae</taxon>
        <taxon>Alkalidesulfovibrio</taxon>
    </lineage>
</organism>